<evidence type="ECO:0000256" key="5">
    <source>
        <dbReference type="ARBA" id="ARBA00047878"/>
    </source>
</evidence>
<dbReference type="FunFam" id="3.40.50.720:FF:000121">
    <property type="entry name" value="Prostaglandin reductase 2"/>
    <property type="match status" value="1"/>
</dbReference>
<dbReference type="AlphaFoldDB" id="A0A8S2LKV7"/>
<dbReference type="CDD" id="cd05288">
    <property type="entry name" value="PGDH"/>
    <property type="match status" value="1"/>
</dbReference>
<evidence type="ECO:0000313" key="11">
    <source>
        <dbReference type="Proteomes" id="UP000682733"/>
    </source>
</evidence>
<organism evidence="10 11">
    <name type="scientific">Didymodactylos carnosus</name>
    <dbReference type="NCBI Taxonomy" id="1234261"/>
    <lineage>
        <taxon>Eukaryota</taxon>
        <taxon>Metazoa</taxon>
        <taxon>Spiralia</taxon>
        <taxon>Gnathifera</taxon>
        <taxon>Rotifera</taxon>
        <taxon>Eurotatoria</taxon>
        <taxon>Bdelloidea</taxon>
        <taxon>Philodinida</taxon>
        <taxon>Philodinidae</taxon>
        <taxon>Didymodactylos</taxon>
    </lineage>
</organism>
<proteinExistence type="inferred from homology"/>
<comment type="catalytic activity">
    <reaction evidence="6">
        <text>13,14-dihydro-15-oxo-PGF2alpha + NADP(+) = 15-oxoprostaglandin F2alpha + NADPH + H(+)</text>
        <dbReference type="Rhea" id="RHEA:50588"/>
        <dbReference type="ChEBI" id="CHEBI:15378"/>
        <dbReference type="ChEBI" id="CHEBI:57783"/>
        <dbReference type="ChEBI" id="CHEBI:58349"/>
        <dbReference type="ChEBI" id="CHEBI:133374"/>
        <dbReference type="ChEBI" id="CHEBI:133409"/>
    </reaction>
    <physiologicalReaction direction="right-to-left" evidence="6">
        <dbReference type="Rhea" id="RHEA:50590"/>
    </physiologicalReaction>
</comment>
<dbReference type="Pfam" id="PF00107">
    <property type="entry name" value="ADH_zinc_N"/>
    <property type="match status" value="1"/>
</dbReference>
<dbReference type="PANTHER" id="PTHR43205">
    <property type="entry name" value="PROSTAGLANDIN REDUCTASE"/>
    <property type="match status" value="1"/>
</dbReference>
<keyword evidence="3" id="KW-0560">Oxidoreductase</keyword>
<dbReference type="Gene3D" id="3.90.180.10">
    <property type="entry name" value="Medium-chain alcohol dehydrogenases, catalytic domain"/>
    <property type="match status" value="1"/>
</dbReference>
<dbReference type="InterPro" id="IPR020843">
    <property type="entry name" value="ER"/>
</dbReference>
<comment type="catalytic activity">
    <reaction evidence="5">
        <text>13,14-dihydro-15-oxo-prostaglandin F1alpha + NADP(+) = 15-oxoprostaglandin F1alpha + NADPH + H(+)</text>
        <dbReference type="Rhea" id="RHEA:50592"/>
        <dbReference type="ChEBI" id="CHEBI:15378"/>
        <dbReference type="ChEBI" id="CHEBI:57783"/>
        <dbReference type="ChEBI" id="CHEBI:58349"/>
        <dbReference type="ChEBI" id="CHEBI:79072"/>
        <dbReference type="ChEBI" id="CHEBI:133411"/>
    </reaction>
    <physiologicalReaction direction="right-to-left" evidence="5">
        <dbReference type="Rhea" id="RHEA:50594"/>
    </physiologicalReaction>
</comment>
<evidence type="ECO:0000256" key="6">
    <source>
        <dbReference type="ARBA" id="ARBA00048290"/>
    </source>
</evidence>
<dbReference type="EMBL" id="CAJOBA010021022">
    <property type="protein sequence ID" value="CAF3910774.1"/>
    <property type="molecule type" value="Genomic_DNA"/>
</dbReference>
<evidence type="ECO:0000313" key="9">
    <source>
        <dbReference type="EMBL" id="CAF1129383.1"/>
    </source>
</evidence>
<dbReference type="InterPro" id="IPR045010">
    <property type="entry name" value="MDR_fam"/>
</dbReference>
<dbReference type="SUPFAM" id="SSF50129">
    <property type="entry name" value="GroES-like"/>
    <property type="match status" value="1"/>
</dbReference>
<dbReference type="SUPFAM" id="SSF51735">
    <property type="entry name" value="NAD(P)-binding Rossmann-fold domains"/>
    <property type="match status" value="1"/>
</dbReference>
<dbReference type="PANTHER" id="PTHR43205:SF7">
    <property type="entry name" value="PROSTAGLANDIN REDUCTASE 1"/>
    <property type="match status" value="1"/>
</dbReference>
<dbReference type="Proteomes" id="UP000677228">
    <property type="component" value="Unassembled WGS sequence"/>
</dbReference>
<accession>A0A8S2LKV7</accession>
<dbReference type="Proteomes" id="UP000682733">
    <property type="component" value="Unassembled WGS sequence"/>
</dbReference>
<protein>
    <recommendedName>
        <fullName evidence="4">15-oxoprostaglandin 13-reductase</fullName>
        <ecNumber evidence="2">1.3.1.48</ecNumber>
    </recommendedName>
    <alternativeName>
        <fullName evidence="4">15-oxoprostaglandin 13-reductase</fullName>
    </alternativeName>
</protein>
<feature type="domain" description="Enoyl reductase (ER)" evidence="8">
    <location>
        <begin position="63"/>
        <end position="382"/>
    </location>
</feature>
<dbReference type="GO" id="GO:0047522">
    <property type="term" value="F:15-oxoprostaglandin 13-reductase [NAD(P)+] activity"/>
    <property type="evidence" value="ECO:0007669"/>
    <property type="project" value="UniProtKB-EC"/>
</dbReference>
<comment type="similarity">
    <text evidence="1">Belongs to the NADP-dependent oxidoreductase L4BD family.</text>
</comment>
<sequence length="391" mass="43444">MIINFARFCGLSSKNKIYHGINKLYLVERFIKQTRPFATQNTSKQQHLNHRYVLIERPVNRSVQLTDFSLTTSPISELNSNEVLLKTLWLSLDPYMRGRMSAGKSYVQPVGIGEVMVGQGVAEVVKSNDPNIVPGQIVLADVGWQEYACLSSKDIISIDNTNTSFPSSYYLGCLGMPGMTAYFALQEIGRPEKGETVLVSAASGAVGQIVGQIAKLKGCTVIGIAGGNEKCTYITKTLGFDSAIDYKNKSVKQLTNEIRHLAPNGINIYFDNVSGIIHDSAMLNLAIQGRVIICGVISTFDQLESVDNGPRWMRILLIKRALMQGFLVTDYEHRRNEFLNEMKSWLENGQLKYREDIAEGLQATPQAFIGMLQGKNHGKQLVRIAEQTVRS</sequence>
<evidence type="ECO:0000256" key="2">
    <source>
        <dbReference type="ARBA" id="ARBA00011981"/>
    </source>
</evidence>
<name>A0A8S2LKV7_9BILA</name>
<evidence type="ECO:0000256" key="7">
    <source>
        <dbReference type="ARBA" id="ARBA00049070"/>
    </source>
</evidence>
<gene>
    <name evidence="9" type="ORF">OVA965_LOCUS20577</name>
    <name evidence="10" type="ORF">TMI583_LOCUS20998</name>
</gene>
<dbReference type="InterPro" id="IPR041694">
    <property type="entry name" value="ADH_N_2"/>
</dbReference>
<comment type="catalytic activity">
    <reaction evidence="7">
        <text>13,14-dihydro-15-oxo-prostaglandin E1 + NADP(+) = 15-oxoprostaglandin E1 + NADPH + H(+)</text>
        <dbReference type="Rhea" id="RHEA:50584"/>
        <dbReference type="ChEBI" id="CHEBI:15378"/>
        <dbReference type="ChEBI" id="CHEBI:57401"/>
        <dbReference type="ChEBI" id="CHEBI:57783"/>
        <dbReference type="ChEBI" id="CHEBI:58349"/>
        <dbReference type="ChEBI" id="CHEBI:133408"/>
    </reaction>
    <physiologicalReaction direction="right-to-left" evidence="7">
        <dbReference type="Rhea" id="RHEA:50586"/>
    </physiologicalReaction>
</comment>
<evidence type="ECO:0000256" key="4">
    <source>
        <dbReference type="ARBA" id="ARBA00033119"/>
    </source>
</evidence>
<dbReference type="Pfam" id="PF16884">
    <property type="entry name" value="ADH_N_2"/>
    <property type="match status" value="1"/>
</dbReference>
<evidence type="ECO:0000313" key="10">
    <source>
        <dbReference type="EMBL" id="CAF3910774.1"/>
    </source>
</evidence>
<dbReference type="InterPro" id="IPR013149">
    <property type="entry name" value="ADH-like_C"/>
</dbReference>
<dbReference type="SMART" id="SM00829">
    <property type="entry name" value="PKS_ER"/>
    <property type="match status" value="1"/>
</dbReference>
<evidence type="ECO:0000256" key="3">
    <source>
        <dbReference type="ARBA" id="ARBA00023002"/>
    </source>
</evidence>
<dbReference type="InterPro" id="IPR036291">
    <property type="entry name" value="NAD(P)-bd_dom_sf"/>
</dbReference>
<reference evidence="10" key="1">
    <citation type="submission" date="2021-02" db="EMBL/GenBank/DDBJ databases">
        <authorList>
            <person name="Nowell W R."/>
        </authorList>
    </citation>
    <scope>NUCLEOTIDE SEQUENCE</scope>
</reference>
<dbReference type="EC" id="1.3.1.48" evidence="2"/>
<dbReference type="Gene3D" id="3.40.50.720">
    <property type="entry name" value="NAD(P)-binding Rossmann-like Domain"/>
    <property type="match status" value="1"/>
</dbReference>
<evidence type="ECO:0000256" key="1">
    <source>
        <dbReference type="ARBA" id="ARBA00010460"/>
    </source>
</evidence>
<dbReference type="InterPro" id="IPR011032">
    <property type="entry name" value="GroES-like_sf"/>
</dbReference>
<dbReference type="EMBL" id="CAJNOK010010979">
    <property type="protein sequence ID" value="CAF1129383.1"/>
    <property type="molecule type" value="Genomic_DNA"/>
</dbReference>
<evidence type="ECO:0000259" key="8">
    <source>
        <dbReference type="SMART" id="SM00829"/>
    </source>
</evidence>
<comment type="caution">
    <text evidence="10">The sequence shown here is derived from an EMBL/GenBank/DDBJ whole genome shotgun (WGS) entry which is preliminary data.</text>
</comment>